<proteinExistence type="predicted"/>
<organism evidence="1 2">
    <name type="scientific">Dreissena polymorpha</name>
    <name type="common">Zebra mussel</name>
    <name type="synonym">Mytilus polymorpha</name>
    <dbReference type="NCBI Taxonomy" id="45954"/>
    <lineage>
        <taxon>Eukaryota</taxon>
        <taxon>Metazoa</taxon>
        <taxon>Spiralia</taxon>
        <taxon>Lophotrochozoa</taxon>
        <taxon>Mollusca</taxon>
        <taxon>Bivalvia</taxon>
        <taxon>Autobranchia</taxon>
        <taxon>Heteroconchia</taxon>
        <taxon>Euheterodonta</taxon>
        <taxon>Imparidentia</taxon>
        <taxon>Neoheterodontei</taxon>
        <taxon>Myida</taxon>
        <taxon>Dreissenoidea</taxon>
        <taxon>Dreissenidae</taxon>
        <taxon>Dreissena</taxon>
    </lineage>
</organism>
<protein>
    <submittedName>
        <fullName evidence="1">Uncharacterized protein</fullName>
    </submittedName>
</protein>
<evidence type="ECO:0000313" key="1">
    <source>
        <dbReference type="EMBL" id="KAH3799694.1"/>
    </source>
</evidence>
<reference evidence="1" key="2">
    <citation type="submission" date="2020-11" db="EMBL/GenBank/DDBJ databases">
        <authorList>
            <person name="McCartney M.A."/>
            <person name="Auch B."/>
            <person name="Kono T."/>
            <person name="Mallez S."/>
            <person name="Becker A."/>
            <person name="Gohl D.M."/>
            <person name="Silverstein K.A.T."/>
            <person name="Koren S."/>
            <person name="Bechman K.B."/>
            <person name="Herman A."/>
            <person name="Abrahante J.E."/>
            <person name="Garbe J."/>
        </authorList>
    </citation>
    <scope>NUCLEOTIDE SEQUENCE</scope>
    <source>
        <strain evidence="1">Duluth1</strain>
        <tissue evidence="1">Whole animal</tissue>
    </source>
</reference>
<dbReference type="AlphaFoldDB" id="A0A9D4FLB0"/>
<name>A0A9D4FLB0_DREPO</name>
<dbReference type="EMBL" id="JAIWYP010000007">
    <property type="protein sequence ID" value="KAH3799694.1"/>
    <property type="molecule type" value="Genomic_DNA"/>
</dbReference>
<reference evidence="1" key="1">
    <citation type="journal article" date="2019" name="bioRxiv">
        <title>The Genome of the Zebra Mussel, Dreissena polymorpha: A Resource for Invasive Species Research.</title>
        <authorList>
            <person name="McCartney M.A."/>
            <person name="Auch B."/>
            <person name="Kono T."/>
            <person name="Mallez S."/>
            <person name="Zhang Y."/>
            <person name="Obille A."/>
            <person name="Becker A."/>
            <person name="Abrahante J.E."/>
            <person name="Garbe J."/>
            <person name="Badalamenti J.P."/>
            <person name="Herman A."/>
            <person name="Mangelson H."/>
            <person name="Liachko I."/>
            <person name="Sullivan S."/>
            <person name="Sone E.D."/>
            <person name="Koren S."/>
            <person name="Silverstein K.A.T."/>
            <person name="Beckman K.B."/>
            <person name="Gohl D.M."/>
        </authorList>
    </citation>
    <scope>NUCLEOTIDE SEQUENCE</scope>
    <source>
        <strain evidence="1">Duluth1</strain>
        <tissue evidence="1">Whole animal</tissue>
    </source>
</reference>
<keyword evidence="2" id="KW-1185">Reference proteome</keyword>
<evidence type="ECO:0000313" key="2">
    <source>
        <dbReference type="Proteomes" id="UP000828390"/>
    </source>
</evidence>
<accession>A0A9D4FLB0</accession>
<sequence length="57" mass="6563">MPVMGSVLETLWRPAMQNLQVVFFGTTQAVLPGLRRIVSQRICLGKWWMLLFKLEDG</sequence>
<gene>
    <name evidence="1" type="ORF">DPMN_153306</name>
</gene>
<comment type="caution">
    <text evidence="1">The sequence shown here is derived from an EMBL/GenBank/DDBJ whole genome shotgun (WGS) entry which is preliminary data.</text>
</comment>
<dbReference type="Proteomes" id="UP000828390">
    <property type="component" value="Unassembled WGS sequence"/>
</dbReference>